<feature type="compositionally biased region" description="Low complexity" evidence="7">
    <location>
        <begin position="4364"/>
        <end position="4385"/>
    </location>
</feature>
<feature type="compositionally biased region" description="Basic residues" evidence="7">
    <location>
        <begin position="3891"/>
        <end position="3910"/>
    </location>
</feature>
<feature type="region of interest" description="Disordered" evidence="7">
    <location>
        <begin position="2939"/>
        <end position="3026"/>
    </location>
</feature>
<reference evidence="8" key="1">
    <citation type="journal article" date="2019" name="Sci. Rep.">
        <title>Draft genome of Tanacetum cinerariifolium, the natural source of mosquito coil.</title>
        <authorList>
            <person name="Yamashiro T."/>
            <person name="Shiraishi A."/>
            <person name="Satake H."/>
            <person name="Nakayama K."/>
        </authorList>
    </citation>
    <scope>NUCLEOTIDE SEQUENCE</scope>
</reference>
<feature type="compositionally biased region" description="Basic and acidic residues" evidence="7">
    <location>
        <begin position="4694"/>
        <end position="4706"/>
    </location>
</feature>
<feature type="region of interest" description="Disordered" evidence="7">
    <location>
        <begin position="2358"/>
        <end position="2392"/>
    </location>
</feature>
<comment type="similarity">
    <text evidence="2">Belongs to the group II decarboxylase family.</text>
</comment>
<feature type="region of interest" description="Disordered" evidence="7">
    <location>
        <begin position="3647"/>
        <end position="3672"/>
    </location>
</feature>
<feature type="compositionally biased region" description="Basic residues" evidence="7">
    <location>
        <begin position="4263"/>
        <end position="4278"/>
    </location>
</feature>
<feature type="compositionally biased region" description="Basic residues" evidence="7">
    <location>
        <begin position="4222"/>
        <end position="4245"/>
    </location>
</feature>
<feature type="compositionally biased region" description="Low complexity" evidence="7">
    <location>
        <begin position="4549"/>
        <end position="4560"/>
    </location>
</feature>
<feature type="compositionally biased region" description="Low complexity" evidence="7">
    <location>
        <begin position="3237"/>
        <end position="3251"/>
    </location>
</feature>
<feature type="compositionally biased region" description="Basic and acidic residues" evidence="7">
    <location>
        <begin position="2290"/>
        <end position="2299"/>
    </location>
</feature>
<feature type="compositionally biased region" description="Basic residues" evidence="7">
    <location>
        <begin position="4656"/>
        <end position="4674"/>
    </location>
</feature>
<feature type="compositionally biased region" description="Basic residues" evidence="7">
    <location>
        <begin position="2602"/>
        <end position="2623"/>
    </location>
</feature>
<feature type="compositionally biased region" description="Basic and acidic residues" evidence="7">
    <location>
        <begin position="4634"/>
        <end position="4646"/>
    </location>
</feature>
<feature type="region of interest" description="Disordered" evidence="7">
    <location>
        <begin position="4198"/>
        <end position="4403"/>
    </location>
</feature>
<feature type="compositionally biased region" description="Low complexity" evidence="7">
    <location>
        <begin position="1957"/>
        <end position="1968"/>
    </location>
</feature>
<feature type="region of interest" description="Disordered" evidence="7">
    <location>
        <begin position="4514"/>
        <end position="4579"/>
    </location>
</feature>
<dbReference type="Pfam" id="PF00282">
    <property type="entry name" value="Pyridoxal_deC"/>
    <property type="match status" value="1"/>
</dbReference>
<feature type="compositionally biased region" description="Basic residues" evidence="7">
    <location>
        <begin position="2990"/>
        <end position="3003"/>
    </location>
</feature>
<feature type="compositionally biased region" description="Low complexity" evidence="7">
    <location>
        <begin position="3007"/>
        <end position="3023"/>
    </location>
</feature>
<feature type="region of interest" description="Disordered" evidence="7">
    <location>
        <begin position="3376"/>
        <end position="3398"/>
    </location>
</feature>
<evidence type="ECO:0000256" key="5">
    <source>
        <dbReference type="ARBA" id="ARBA00023239"/>
    </source>
</evidence>
<dbReference type="Gene3D" id="3.40.640.10">
    <property type="entry name" value="Type I PLP-dependent aspartate aminotransferase-like (Major domain)"/>
    <property type="match status" value="1"/>
</dbReference>
<feature type="region of interest" description="Disordered" evidence="7">
    <location>
        <begin position="1990"/>
        <end position="2041"/>
    </location>
</feature>
<feature type="compositionally biased region" description="Basic residues" evidence="7">
    <location>
        <begin position="2488"/>
        <end position="2503"/>
    </location>
</feature>
<feature type="compositionally biased region" description="Low complexity" evidence="7">
    <location>
        <begin position="2580"/>
        <end position="2591"/>
    </location>
</feature>
<feature type="region of interest" description="Disordered" evidence="7">
    <location>
        <begin position="2201"/>
        <end position="2234"/>
    </location>
</feature>
<dbReference type="Pfam" id="PF15575">
    <property type="entry name" value="Imm49"/>
    <property type="match status" value="1"/>
</dbReference>
<feature type="compositionally biased region" description="Low complexity" evidence="7">
    <location>
        <begin position="590"/>
        <end position="602"/>
    </location>
</feature>
<feature type="compositionally biased region" description="Basic residues" evidence="7">
    <location>
        <begin position="3693"/>
        <end position="3708"/>
    </location>
</feature>
<feature type="compositionally biased region" description="Basic and acidic residues" evidence="7">
    <location>
        <begin position="4530"/>
        <end position="4543"/>
    </location>
</feature>
<feature type="region of interest" description="Disordered" evidence="7">
    <location>
        <begin position="967"/>
        <end position="989"/>
    </location>
</feature>
<feature type="compositionally biased region" description="Basic and acidic residues" evidence="7">
    <location>
        <begin position="3376"/>
        <end position="3396"/>
    </location>
</feature>
<feature type="region of interest" description="Disordered" evidence="7">
    <location>
        <begin position="2464"/>
        <end position="2639"/>
    </location>
</feature>
<evidence type="ECO:0000256" key="1">
    <source>
        <dbReference type="ARBA" id="ARBA00001933"/>
    </source>
</evidence>
<protein>
    <submittedName>
        <fullName evidence="8">Tyrosine decarboxylase 1 isoform X1</fullName>
    </submittedName>
</protein>
<keyword evidence="5" id="KW-0456">Lyase</keyword>
<feature type="compositionally biased region" description="Basic residues" evidence="7">
    <location>
        <begin position="3314"/>
        <end position="3328"/>
    </location>
</feature>
<feature type="compositionally biased region" description="Basic residues" evidence="7">
    <location>
        <begin position="2849"/>
        <end position="2877"/>
    </location>
</feature>
<dbReference type="SUPFAM" id="SSF53706">
    <property type="entry name" value="Formate dehydrogenase/DMSO reductase, domains 1-3"/>
    <property type="match status" value="1"/>
</dbReference>
<dbReference type="GO" id="GO:0030170">
    <property type="term" value="F:pyridoxal phosphate binding"/>
    <property type="evidence" value="ECO:0007669"/>
    <property type="project" value="InterPro"/>
</dbReference>
<dbReference type="InterPro" id="IPR029074">
    <property type="entry name" value="Imm49"/>
</dbReference>
<comment type="cofactor">
    <cofactor evidence="1 6">
        <name>pyridoxal 5'-phosphate</name>
        <dbReference type="ChEBI" id="CHEBI:597326"/>
    </cofactor>
</comment>
<feature type="compositionally biased region" description="Low complexity" evidence="7">
    <location>
        <begin position="2102"/>
        <end position="2113"/>
    </location>
</feature>
<feature type="region of interest" description="Disordered" evidence="7">
    <location>
        <begin position="1928"/>
        <end position="1969"/>
    </location>
</feature>
<feature type="region of interest" description="Disordered" evidence="7">
    <location>
        <begin position="4439"/>
        <end position="4486"/>
    </location>
</feature>
<keyword evidence="3" id="KW-0210">Decarboxylase</keyword>
<evidence type="ECO:0000256" key="7">
    <source>
        <dbReference type="SAM" id="MobiDB-lite"/>
    </source>
</evidence>
<feature type="compositionally biased region" description="Low complexity" evidence="7">
    <location>
        <begin position="1990"/>
        <end position="2001"/>
    </location>
</feature>
<feature type="region of interest" description="Disordered" evidence="7">
    <location>
        <begin position="3201"/>
        <end position="3263"/>
    </location>
</feature>
<feature type="compositionally biased region" description="Low complexity" evidence="7">
    <location>
        <begin position="4769"/>
        <end position="4787"/>
    </location>
</feature>
<feature type="region of interest" description="Disordered" evidence="7">
    <location>
        <begin position="1095"/>
        <end position="1126"/>
    </location>
</feature>
<keyword evidence="4 6" id="KW-0663">Pyridoxal phosphate</keyword>
<feature type="compositionally biased region" description="Basic and acidic residues" evidence="7">
    <location>
        <begin position="3277"/>
        <end position="3287"/>
    </location>
</feature>
<comment type="caution">
    <text evidence="8">The sequence shown here is derived from an EMBL/GenBank/DDBJ whole genome shotgun (WGS) entry which is preliminary data.</text>
</comment>
<feature type="region of interest" description="Disordered" evidence="7">
    <location>
        <begin position="3432"/>
        <end position="3492"/>
    </location>
</feature>
<feature type="region of interest" description="Disordered" evidence="7">
    <location>
        <begin position="2060"/>
        <end position="2113"/>
    </location>
</feature>
<dbReference type="GO" id="GO:0005737">
    <property type="term" value="C:cytoplasm"/>
    <property type="evidence" value="ECO:0007669"/>
    <property type="project" value="TreeGrafter"/>
</dbReference>
<evidence type="ECO:0000313" key="8">
    <source>
        <dbReference type="EMBL" id="GEU28670.1"/>
    </source>
</evidence>
<feature type="compositionally biased region" description="Basic and acidic residues" evidence="7">
    <location>
        <begin position="2544"/>
        <end position="2562"/>
    </location>
</feature>
<name>A0A699GG81_TANCI</name>
<feature type="modified residue" description="N6-(pyridoxal phosphate)lysine" evidence="6">
    <location>
        <position position="1863"/>
    </location>
</feature>
<feature type="compositionally biased region" description="Low complexity" evidence="7">
    <location>
        <begin position="4212"/>
        <end position="4221"/>
    </location>
</feature>
<proteinExistence type="inferred from homology"/>
<dbReference type="GO" id="GO:0019752">
    <property type="term" value="P:carboxylic acid metabolic process"/>
    <property type="evidence" value="ECO:0007669"/>
    <property type="project" value="InterPro"/>
</dbReference>
<evidence type="ECO:0000256" key="2">
    <source>
        <dbReference type="ARBA" id="ARBA00009533"/>
    </source>
</evidence>
<feature type="compositionally biased region" description="Basic residues" evidence="7">
    <location>
        <begin position="2364"/>
        <end position="2380"/>
    </location>
</feature>
<feature type="compositionally biased region" description="Basic residues" evidence="7">
    <location>
        <begin position="4023"/>
        <end position="4034"/>
    </location>
</feature>
<dbReference type="PANTHER" id="PTHR45677:SF8">
    <property type="entry name" value="CYSTEINE SULFINIC ACID DECARBOXYLASE"/>
    <property type="match status" value="1"/>
</dbReference>
<feature type="compositionally biased region" description="Basic and acidic residues" evidence="7">
    <location>
        <begin position="3201"/>
        <end position="3211"/>
    </location>
</feature>
<feature type="compositionally biased region" description="Basic and acidic residues" evidence="7">
    <location>
        <begin position="1945"/>
        <end position="1956"/>
    </location>
</feature>
<feature type="region of interest" description="Disordered" evidence="7">
    <location>
        <begin position="4631"/>
        <end position="4728"/>
    </location>
</feature>
<feature type="compositionally biased region" description="Basic and acidic residues" evidence="7">
    <location>
        <begin position="2225"/>
        <end position="2234"/>
    </location>
</feature>
<dbReference type="InterPro" id="IPR002129">
    <property type="entry name" value="PyrdxlP-dep_de-COase"/>
</dbReference>
<feature type="region of interest" description="Disordered" evidence="7">
    <location>
        <begin position="2826"/>
        <end position="2890"/>
    </location>
</feature>
<feature type="region of interest" description="Disordered" evidence="7">
    <location>
        <begin position="2695"/>
        <end position="2720"/>
    </location>
</feature>
<feature type="region of interest" description="Disordered" evidence="7">
    <location>
        <begin position="2272"/>
        <end position="2299"/>
    </location>
</feature>
<evidence type="ECO:0000256" key="3">
    <source>
        <dbReference type="ARBA" id="ARBA00022793"/>
    </source>
</evidence>
<feature type="compositionally biased region" description="Basic residues" evidence="7">
    <location>
        <begin position="3648"/>
        <end position="3665"/>
    </location>
</feature>
<dbReference type="GO" id="GO:0016831">
    <property type="term" value="F:carboxy-lyase activity"/>
    <property type="evidence" value="ECO:0007669"/>
    <property type="project" value="UniProtKB-KW"/>
</dbReference>
<feature type="compositionally biased region" description="Basic residues" evidence="7">
    <location>
        <begin position="2563"/>
        <end position="2572"/>
    </location>
</feature>
<dbReference type="InterPro" id="IPR015421">
    <property type="entry name" value="PyrdxlP-dep_Trfase_major"/>
</dbReference>
<sequence>MDSVISLLRKKEGSIPACIGFLDTAAFADAIYEWYIEKNIVKFKNFKWMSNNFQLQKRYWQTKLKKGTAAVPNFLSALLCDNEDAINYIASQNDFYKTSESNQVNSSGFLSYQINLAIREEWDEILLRCDEIIKRPPKGRMARYMADHHFFRALATSNEAEMIAALDEIVSPKSIQFHSNDEHGFSDGLFSTPATIYTKLAWRAGHRLKIDSDYIPPEWLPIAPLNVYENTYPTGIGRPPLVANLVGDFGSQKQKVAKQEMDRSNQQAREARVNGDEDGAKRYQAFADQAQATTPEKTAVQIVWCCMPVPRGLSARWPAVALARHPARRCGGRQSGSAIRTQLILLAAEKANIVFESNYPDTFKDFHVALSMCTNLIRGADVDSKELAVYVDGDEIDCPFIQENLFLNKPYEMHALVFIVLTIAHMAHYSYVRSDAVNEMSGVIAEANEFILGDIFEYGKKYVQSVSKSQKHQAFQVVACRFEMQREGDADNTHAAHHLATHVRQRAEDMLYAGAGRGYAAVALLLCIGIALIRCLCAECARASQLVSASLPAGRSGSRGQRGRGAGTKASGQSEADTKQKVEAANTKAGSSGSKGFGSTSGSQASLTTAAVSAGTVVISRDALGFHWFGSAYLAAGLAGTGVLRLPGYMATRHLACGDLLPLFQDCQLGPMLLHVAYRPAATSARECACYRVDGAADSATCTAADGLRALVHAFGRLRRRIVGPPVGITAGRLMRPCRQRHARREAACPTIEVGMIAGDPVRPGLGLLGRKHKMPGAVLVHVAGERLLVHVERGVHWHRSGSGCRCGGPIDQVEHGKRFHHVGRGGRRGERRAGPVPGAHEASAPAARARLFRMGAQHMGEGWRIAHLDVGPDVGKIIAQRARAPDVVRDKAAVAEVARLVAADEPAPVSGIIFDDPQVAVRARQVVVSVDRPFFIGPADHIDPQPGQDVRGVVQRLRQVFEAAPQQHPQRARIGAPGGRDDGAGAVGGRAPALRRRQVRAALAADAAQVVRGGIPVGPRAQLGVVAFVDIDQREQVALAVACFAPWRGDQAFQIDQVAVEQQVHQRLKIVEIGTADVGGDDHAWPRRRVGISAARGRGRRRGGGEGEWQRRGRAGGKGGDGGEHGALRIGLDRQGAAVRVRNLGRNIQAQPQPGAAGRAGAAAERLEQAVLFVRRDRRAAVGDRNAQLLRARLADDVRGNGNRCVRTAMHYGILQQVGQQLRQARAVAAYRAVDGDVGVDGAGGIGAAQFGHHVLQRVAQVRIGLAIGGQAVAHLAAGKIGQIVHQLGDAAPAALDAGGEVCYSLVGGEHADHLGAGHHRRQRRAQVVAQHGNKQFAQRGGLALDGQLGARFLRPQLGVDLVREQLREQLDGVEGAARSQRGRGGGRVEAAQGAEKAAVAAEHGNGKITLEAELARDVVAAVDGVGADVGDHQVRMALAYPVAQGIGQRNDVAIAKAHVEFVMHGAQGTHLGRDPGDADPAHAGGFGNDAHDGGDRRDRLHGLYIGRDGFAHGHLLWRCFILPTPEQADRCIKVRDMSDSDVRELLIKHFAVDNADPAVLQQLAGMVRDWLTPEGKSPYPVTPFDALLPHFAALAPPADGMPPAQVLDDLQRTVLAHTARLNHPKFIGHMTQALPWMTVLVEALTAALNQNQVKIETAYASTLVEKQILGWMHRMVYRAPDTFYADALRAKDHAVGNIVNGGTMGNLTALAVALEHRLPGTRKTGIYAALQQSGYRGVAVIASARAHYSLKKALGTLGLGEDALLSLPVDAHHRIDLAALEDTITALKRDRILIVALVGIAGTTETGAIDPLAALAAIARREQAWFHVDAAWGGALLLAERFRPLYAGIELADSVVIDGHKLFWVPMAQGMVLFRDTGSLNLLKHNANYIIRSNSGDLGQTSLEGSRRFDALKLWASFKLLGERGRARPPGAAAGIGTNGPGHHVEPPGQRAERAAAGAPEGQRPQLRVAHRARTRTVCRGHHRAACRAQQCAHHAGPSARDRGRAASAGTCAGRSGGGDGINSMIHEQQAGAHGERRAELGAPGHHAAVAPVVDHGTEQAVPFQPGRQARRTPGGRPCRYKDELGGGDAGNGNRHDAHAQAGVRQQQPQPARAARRHASRIWAGAGGGRSAGLDHLVDARAAVLARTAVDAAAAQSGGVFVGKQGAKEEDLRRIIDPGNQRHDRAGRAIRAAEVAVPQVQADGDLTDQEQDGRQDRTHHHVAPRDRRAGQVLVDERKHHRDDQHGQRGKRVLQDLARIGRIGPAALERGQAGVDGQRHHQHQRQHHQQAERQEPFADENPHARRLRRGNLPQLAAVLLPGAGDDHLEGVAALAARQAAQLGEQGGAHHVLVEEQAGQRDHQHQHRRQRKQHVQRQRRALAGSAAVEPGHGGGLGHLRDGGQVGGPAAAFHLPGDALPAVGYRVLLLDGSHLARRGVAHGRTWGAHAHWRYHSIKVPRHAYSLPPVTAGTDRRHRAGRPAGPRSPRPARRRHPGRHCRRDRQARQGAGHARAYCRPQGAARVQGGGVCARPEKHPHHRGGPGRHDLREPARPGRRADAQGRQRRRSRGRSAGRGGQPGRRPWPGHPRWQAVPGHRQGSVRGRHPARRHAVAVKTDHRRPARCRPAPEPHAGFRTGRHAVHQRRLHLQRLQRKQPGKRHAVAGVPRRQAAHHLCHRLAQHHRLRLAPAHRRVVGPGPWHRLPGRRRPARRTEQAGTGQAVRLAPRLCRRQDLPAKHARGRHHQGTMEGAQHADDTGLYGACGAHAVPVLPRRQFPRRIPGRRVCHHARLVEPRYAVRLRDRAHPLCRRAARIDRTVRHRLFDRWRQDPHCPPRRPGRGQGWRAADGRRRQRRAVPHLGHRQRRRQHAAASARHRHAAAGAAGHQRAPGAVQRIRGWRVAAARVAGRARRQIVCADRGRSGRTAKTVRALAGLEYPGRRHQPARRRAGTAAPDRTGRRAARAQYPRFDRLLRSPSAGGRRRPPLPLPGVRTRHRARAAIRRGPRPAAPGHGRPRAGQGQPGRPLCTTTATTQITGVKMTEVRKTAPDRAEPYPHPAGGWGSVKEVGTALLEEGILFKGGSIMLHQNKTDGYACVGCAWAKPANPHPFEFCESGAKATAWEITSKRIGADFFREHTLTDLRTWSDHQLEAVGRLTVPMRWDPATDRYVEVAWESAFDEIGRELKALHALDPQSTFQYVPREHVGGAAQDHRRADRHRGPGRLRADRLHPVLRPERGHQQPAHAAPAAGSAQARRARDHLQSAARNGPAALCQPAVAHRHADPGGHADQHPVPASESRRRQRRADGLVQGADRGRRCAPRGRRPARARCRVPGRPRSRLRGLCGGCARHHVGGHRKGVRFAARRTGRSRQHVCAGGARDCRLRHGPDPAPSRRAERRNGVQPAAIARQYGQAGRRHLPVAEAIRFRAAARGWPQYHQDLPRHPGRLGQSAGEPGRQLPARRPRYRPPGAGLVPPARERADRHQAQSQPPGAGRGHVFAALPGPYRDRPPGHGRAGRVGGGQHRLYARLARSRAAGGRHLALGAGHRGGAGAGHAAAPTRGAGAVGRLGGRLWARARRHCRHVSGHLQGFQRPHVDAGRLPQAGAGRAPRVEDRERPRQFYRAANAGGGSRPAGAGRRRVALVYRAQRQPVQHHRVQPGRPLPRRVRRTQGAADERPRYRTAGLCRGRPGGCAWRGGRRPGPRRARTQAGRLRRAARLHCRILSGMQSFAAARTPCGGKHASWNFCFFGCYAFVRQPILALGLAAACRGGRGRVLGPRVRARAAGAARRGAGGAARAGRPRGRVRTLSDPFHRPDGPGHHAAQAWLGAERRGAAIAGAVPRRHVYRSRVCRGQPALRAVHAPARRRRRRLCRRAGAHARRAIPDLVLQPAPAGRARRGGRAGRRHGPAHGRARRTADAGTGRVAVAYRARPGRGRRHPVDGGGRVCGRQRAPGELAPFERVPGRGAGRRDGRRGAGPGRRRLVAAPQPRVLAVVHADGAGRRGRPLQPGRAARPPAPPPAAPGLPHGHRTRQRRLLPGRCRARCHRAGLRFRGDRLQRARRLFLRPRARPADRPPHLHAGPRRLRRSAAADLPARARYGQLRGRTANGRRQPGQHRLGQAPDRARGRPSCHHLAGRHRAQVARARHGTPGAARYADRAAQPPVAGARAAAPAGCCGRALWRPGRAAGGPRRFQARQRYAGPCRGRPAAAGGGAAHAGRAAPGRPHGTHRRRRIPAAARPRWRRWRRGHAGAAGPGGAGRACAGRRPVARRTGRRTGRRTAGHRSVDRHQLLPARRRRPGNLDPPRQYRHGQRQERAEGPLPVFRRLPVRAAQRPRPFEAEPGAGDRHRPAQPALPGAGGRARRAPRQHGSAAALAASDAGHGAASAVHPAGRGERLDQPPGRMGDARSLRATGRVARPGPAVAAGLDQCVAAPVQLWQRVGPAGAPPGPVAAGPGPAGSGDHRVGHGGRAGGRAGGTDRHPRAGRARVRRRFRHRLFVAVAAAAAAARRAQGGQGVHVRAGPLAGRPGVFPGHRFDGARTGHDGGGRRRGNARPAGTAARAGMPPGPGLPAGPAGAGGRHGRHAGAAADLCRETAAVPSDACNADVQALFTGRHVEAVLPGTVRQEKLHCLYGQGAVDRRSQPQHRGPDLPRGGLGRKSAGRRVHHHRPGRTGRRGLRPAIDERGGHHAGRAQPPDHAQHRIRERDPARRAQAVARRAGADARCAPRVAAARPGRRRLLPGGAAWRRLVRGAGRLHRPRRAGRLHDPDRVAGAEPSPAARGSARAGPPAAGRERRRQGAAGTDDGTARGGRIQ</sequence>
<feature type="region of interest" description="Disordered" evidence="7">
    <location>
        <begin position="3277"/>
        <end position="3328"/>
    </location>
</feature>
<organism evidence="8">
    <name type="scientific">Tanacetum cinerariifolium</name>
    <name type="common">Dalmatian daisy</name>
    <name type="synonym">Chrysanthemum cinerariifolium</name>
    <dbReference type="NCBI Taxonomy" id="118510"/>
    <lineage>
        <taxon>Eukaryota</taxon>
        <taxon>Viridiplantae</taxon>
        <taxon>Streptophyta</taxon>
        <taxon>Embryophyta</taxon>
        <taxon>Tracheophyta</taxon>
        <taxon>Spermatophyta</taxon>
        <taxon>Magnoliopsida</taxon>
        <taxon>eudicotyledons</taxon>
        <taxon>Gunneridae</taxon>
        <taxon>Pentapetalae</taxon>
        <taxon>asterids</taxon>
        <taxon>campanulids</taxon>
        <taxon>Asterales</taxon>
        <taxon>Asteraceae</taxon>
        <taxon>Asteroideae</taxon>
        <taxon>Anthemideae</taxon>
        <taxon>Anthemidinae</taxon>
        <taxon>Tanacetum</taxon>
    </lineage>
</organism>
<dbReference type="InterPro" id="IPR015424">
    <property type="entry name" value="PyrdxlP-dep_Trfase"/>
</dbReference>
<feature type="region of interest" description="Disordered" evidence="7">
    <location>
        <begin position="4753"/>
        <end position="4810"/>
    </location>
</feature>
<feature type="region of interest" description="Disordered" evidence="7">
    <location>
        <begin position="4064"/>
        <end position="4127"/>
    </location>
</feature>
<feature type="compositionally biased region" description="Low complexity" evidence="7">
    <location>
        <begin position="4795"/>
        <end position="4810"/>
    </location>
</feature>
<feature type="region of interest" description="Disordered" evidence="7">
    <location>
        <begin position="3929"/>
        <end position="3977"/>
    </location>
</feature>
<feature type="region of interest" description="Disordered" evidence="7">
    <location>
        <begin position="3995"/>
        <end position="4034"/>
    </location>
</feature>
<gene>
    <name evidence="8" type="ORF">Tci_000648</name>
</gene>
<feature type="compositionally biased region" description="Low complexity" evidence="7">
    <location>
        <begin position="2878"/>
        <end position="2890"/>
    </location>
</feature>
<dbReference type="PANTHER" id="PTHR45677">
    <property type="entry name" value="GLUTAMATE DECARBOXYLASE-RELATED"/>
    <property type="match status" value="1"/>
</dbReference>
<feature type="compositionally biased region" description="Basic and acidic residues" evidence="7">
    <location>
        <begin position="4332"/>
        <end position="4345"/>
    </location>
</feature>
<feature type="region of interest" description="Disordered" evidence="7">
    <location>
        <begin position="822"/>
        <end position="845"/>
    </location>
</feature>
<feature type="region of interest" description="Disordered" evidence="7">
    <location>
        <begin position="551"/>
        <end position="602"/>
    </location>
</feature>
<dbReference type="EMBL" id="BKCJ010000013">
    <property type="protein sequence ID" value="GEU28670.1"/>
    <property type="molecule type" value="Genomic_DNA"/>
</dbReference>
<dbReference type="SUPFAM" id="SSF53383">
    <property type="entry name" value="PLP-dependent transferases"/>
    <property type="match status" value="1"/>
</dbReference>
<evidence type="ECO:0000256" key="6">
    <source>
        <dbReference type="PIRSR" id="PIRSR602129-50"/>
    </source>
</evidence>
<feature type="region of interest" description="Disordered" evidence="7">
    <location>
        <begin position="3688"/>
        <end position="3708"/>
    </location>
</feature>
<feature type="compositionally biased region" description="Basic and acidic residues" evidence="7">
    <location>
        <begin position="3221"/>
        <end position="3236"/>
    </location>
</feature>
<evidence type="ECO:0000256" key="4">
    <source>
        <dbReference type="ARBA" id="ARBA00022898"/>
    </source>
</evidence>
<feature type="compositionally biased region" description="Low complexity" evidence="7">
    <location>
        <begin position="4707"/>
        <end position="4728"/>
    </location>
</feature>
<accession>A0A699GG81</accession>
<feature type="region of interest" description="Disordered" evidence="7">
    <location>
        <begin position="3888"/>
        <end position="3915"/>
    </location>
</feature>